<feature type="region of interest" description="Disordered" evidence="1">
    <location>
        <begin position="1"/>
        <end position="29"/>
    </location>
</feature>
<evidence type="ECO:0000313" key="3">
    <source>
        <dbReference type="EMBL" id="TGY63528.1"/>
    </source>
</evidence>
<feature type="transmembrane region" description="Helical" evidence="2">
    <location>
        <begin position="50"/>
        <end position="70"/>
    </location>
</feature>
<protein>
    <submittedName>
        <fullName evidence="3">Uncharacterized protein</fullName>
    </submittedName>
</protein>
<proteinExistence type="predicted"/>
<comment type="caution">
    <text evidence="3">The sequence shown here is derived from an EMBL/GenBank/DDBJ whole genome shotgun (WGS) entry which is preliminary data.</text>
</comment>
<keyword evidence="2" id="KW-0812">Transmembrane</keyword>
<sequence>MQDVALQGVASRQDEASQSRAAATGPAEANGLATEPEICAQLPEKPWIRVLAAIATVLAVMMYVSYIPQITNNLAGDYGSPVQPFVAFVACTIWAVYGYCKRDRDWALVAANSPGIFFGLVTFLTALH</sequence>
<dbReference type="GO" id="GO:0016020">
    <property type="term" value="C:membrane"/>
    <property type="evidence" value="ECO:0007669"/>
    <property type="project" value="InterPro"/>
</dbReference>
<accession>A0A4S2F3J1</accession>
<name>A0A4S2F3J1_9ACTN</name>
<keyword evidence="2" id="KW-1133">Transmembrane helix</keyword>
<reference evidence="3 4" key="1">
    <citation type="submission" date="2019-04" db="EMBL/GenBank/DDBJ databases">
        <title>Microbes associate with the intestines of laboratory mice.</title>
        <authorList>
            <person name="Navarre W."/>
            <person name="Wong E."/>
            <person name="Huang K."/>
            <person name="Tropini C."/>
            <person name="Ng K."/>
            <person name="Yu B."/>
        </authorList>
    </citation>
    <scope>NUCLEOTIDE SEQUENCE [LARGE SCALE GENOMIC DNA]</scope>
    <source>
        <strain evidence="3 4">NM07_P-09</strain>
    </source>
</reference>
<evidence type="ECO:0000256" key="1">
    <source>
        <dbReference type="SAM" id="MobiDB-lite"/>
    </source>
</evidence>
<dbReference type="InterPro" id="IPR004316">
    <property type="entry name" value="SWEET_rpt"/>
</dbReference>
<dbReference type="Proteomes" id="UP000310263">
    <property type="component" value="Unassembled WGS sequence"/>
</dbReference>
<dbReference type="Gene3D" id="1.20.1280.290">
    <property type="match status" value="1"/>
</dbReference>
<keyword evidence="2" id="KW-0472">Membrane</keyword>
<dbReference type="EMBL" id="SRYE01000001">
    <property type="protein sequence ID" value="TGY63528.1"/>
    <property type="molecule type" value="Genomic_DNA"/>
</dbReference>
<feature type="transmembrane region" description="Helical" evidence="2">
    <location>
        <begin position="107"/>
        <end position="127"/>
    </location>
</feature>
<dbReference type="Pfam" id="PF03083">
    <property type="entry name" value="MtN3_slv"/>
    <property type="match status" value="1"/>
</dbReference>
<dbReference type="AlphaFoldDB" id="A0A4S2F3J1"/>
<feature type="transmembrane region" description="Helical" evidence="2">
    <location>
        <begin position="82"/>
        <end position="100"/>
    </location>
</feature>
<evidence type="ECO:0000256" key="2">
    <source>
        <dbReference type="SAM" id="Phobius"/>
    </source>
</evidence>
<dbReference type="OrthoDB" id="9794653at2"/>
<evidence type="ECO:0000313" key="4">
    <source>
        <dbReference type="Proteomes" id="UP000310263"/>
    </source>
</evidence>
<keyword evidence="4" id="KW-1185">Reference proteome</keyword>
<gene>
    <name evidence="3" type="ORF">E5334_02760</name>
</gene>
<organism evidence="3 4">
    <name type="scientific">Muricaecibacterium torontonense</name>
    <dbReference type="NCBI Taxonomy" id="3032871"/>
    <lineage>
        <taxon>Bacteria</taxon>
        <taxon>Bacillati</taxon>
        <taxon>Actinomycetota</taxon>
        <taxon>Coriobacteriia</taxon>
        <taxon>Coriobacteriales</taxon>
        <taxon>Atopobiaceae</taxon>
        <taxon>Muricaecibacterium</taxon>
    </lineage>
</organism>